<dbReference type="OrthoDB" id="9803237at2"/>
<evidence type="ECO:0000256" key="4">
    <source>
        <dbReference type="ARBA" id="ARBA00017273"/>
    </source>
</evidence>
<dbReference type="GO" id="GO:0006260">
    <property type="term" value="P:DNA replication"/>
    <property type="evidence" value="ECO:0007669"/>
    <property type="project" value="UniProtKB-KW"/>
</dbReference>
<dbReference type="Gene3D" id="3.20.20.140">
    <property type="entry name" value="Metal-dependent hydrolases"/>
    <property type="match status" value="1"/>
</dbReference>
<dbReference type="InterPro" id="IPR029460">
    <property type="entry name" value="DNAPol_HHH"/>
</dbReference>
<dbReference type="GO" id="GO:0003887">
    <property type="term" value="F:DNA-directed DNA polymerase activity"/>
    <property type="evidence" value="ECO:0007669"/>
    <property type="project" value="UniProtKB-UniRule"/>
</dbReference>
<dbReference type="InterPro" id="IPR004365">
    <property type="entry name" value="NA-bd_OB_tRNA"/>
</dbReference>
<dbReference type="Gene3D" id="2.40.50.140">
    <property type="entry name" value="Nucleic acid-binding proteins"/>
    <property type="match status" value="1"/>
</dbReference>
<evidence type="ECO:0000313" key="16">
    <source>
        <dbReference type="Proteomes" id="UP000184170"/>
    </source>
</evidence>
<dbReference type="NCBIfam" id="TIGR00594">
    <property type="entry name" value="polc"/>
    <property type="match status" value="1"/>
</dbReference>
<dbReference type="InterPro" id="IPR011708">
    <property type="entry name" value="DNA_pol3_alpha_NTPase_dom"/>
</dbReference>
<evidence type="ECO:0000256" key="3">
    <source>
        <dbReference type="ARBA" id="ARBA00012417"/>
    </source>
</evidence>
<keyword evidence="5 13" id="KW-0963">Cytoplasm</keyword>
<gene>
    <name evidence="13" type="primary">dnaE2</name>
    <name evidence="15" type="ORF">SAMN04487965_1020</name>
</gene>
<dbReference type="InterPro" id="IPR040982">
    <property type="entry name" value="DNA_pol3_finger"/>
</dbReference>
<evidence type="ECO:0000256" key="9">
    <source>
        <dbReference type="ARBA" id="ARBA00022763"/>
    </source>
</evidence>
<dbReference type="InterPro" id="IPR012340">
    <property type="entry name" value="NA-bd_OB-fold"/>
</dbReference>
<dbReference type="InterPro" id="IPR004013">
    <property type="entry name" value="PHP_dom"/>
</dbReference>
<comment type="similarity">
    <text evidence="2 13">Belongs to the DNA polymerase type-C family. DnaE2 subfamily.</text>
</comment>
<dbReference type="InterPro" id="IPR003141">
    <property type="entry name" value="Pol/His_phosphatase_N"/>
</dbReference>
<dbReference type="HAMAP" id="MF_01902">
    <property type="entry name" value="DNApol_error_prone"/>
    <property type="match status" value="1"/>
</dbReference>
<dbReference type="Pfam" id="PF02811">
    <property type="entry name" value="PHP"/>
    <property type="match status" value="1"/>
</dbReference>
<dbReference type="CDD" id="cd07434">
    <property type="entry name" value="PHP_PolIIIA_DnaE2"/>
    <property type="match status" value="1"/>
</dbReference>
<evidence type="ECO:0000256" key="13">
    <source>
        <dbReference type="HAMAP-Rule" id="MF_01902"/>
    </source>
</evidence>
<evidence type="ECO:0000256" key="8">
    <source>
        <dbReference type="ARBA" id="ARBA00022705"/>
    </source>
</evidence>
<dbReference type="InterPro" id="IPR004805">
    <property type="entry name" value="DnaE2/DnaE/PolC"/>
</dbReference>
<dbReference type="Proteomes" id="UP000184170">
    <property type="component" value="Unassembled WGS sequence"/>
</dbReference>
<evidence type="ECO:0000256" key="11">
    <source>
        <dbReference type="ARBA" id="ARBA00023204"/>
    </source>
</evidence>
<keyword evidence="8 13" id="KW-0235">DNA replication</keyword>
<dbReference type="InterPro" id="IPR016195">
    <property type="entry name" value="Pol/histidinol_Pase-like"/>
</dbReference>
<dbReference type="EC" id="2.7.7.7" evidence="3 13"/>
<keyword evidence="6 13" id="KW-0808">Transferase</keyword>
<dbReference type="Pfam" id="PF07733">
    <property type="entry name" value="DNA_pol3_alpha"/>
    <property type="match status" value="1"/>
</dbReference>
<dbReference type="RefSeq" id="WP_073272330.1">
    <property type="nucleotide sequence ID" value="NZ_FQVA01000001.1"/>
</dbReference>
<evidence type="ECO:0000256" key="5">
    <source>
        <dbReference type="ARBA" id="ARBA00022490"/>
    </source>
</evidence>
<keyword evidence="10 13" id="KW-0239">DNA-directed DNA polymerase</keyword>
<dbReference type="GO" id="GO:0005737">
    <property type="term" value="C:cytoplasm"/>
    <property type="evidence" value="ECO:0007669"/>
    <property type="project" value="UniProtKB-SubCell"/>
</dbReference>
<dbReference type="PANTHER" id="PTHR32294:SF4">
    <property type="entry name" value="ERROR-PRONE DNA POLYMERASE"/>
    <property type="match status" value="1"/>
</dbReference>
<sequence length="1053" mass="120269">MQYAELFSQSNFSFLQGASHPQELIQTAHQLGYKALAITDECSLSGVVRAYKELQNLKSTGGDLKLICGSFFRLQEGEQLVLLAPNKSAYSELCQLISTSRLRAEKGQYQTYLQDLLQLCHEAIALWLPHRTPLHIPAELKQHFSQRLYIAFSNQLLPQQNLQNHTLIKFAQQEQLPLVATNAVLMHCRSRKPLQDVLNANYHNCTLDQLGYRIEQNAERYLRTLADIQDLYPREAIENTITIAERCHFSLSELRYQYPSEVIPAGKERSEYLRELVAIGRKVRWPQGPEPRIDAQIEKELALIAELEYEHYFLTIYDIVQYARSQHILYQGRGSAANSVVCYCLFITEIDPHKIGLLFERFISRERNEPPDIDVDFEHERREEIIQYIYGKYGRERAGLAATKITYRFKSALRDIGKALGISAATIEQLVAERAWWDKLEDFPQQMEKVGIDPASSAGRALPLLLEQIYGFPRHLSQHVGGFVITEQPLHKLVPIENAAMEDRTIVQWDKEDIEDLRLMKVDILALGMLTALRKSLSYIALYGPRLRLQDIPPEDPAVYEMMCRADTVGVFQIESRAQMSMLPRLQPRSFYELTIEIAIVRPGPIQGGMVHPYLKRKQKLEPVTYPHENLRPVLARTLGVPIFQEQVIQLSMVAAGFSGGEADELRRAMASWGKNGNLNKFRDKLIHGMLANGYRADFAEQLFNQMKGFGSYGFPESHSASFALLAYFSAWIKHHHPAAFYCGLLNSQPMGFYAPAQLVYDAQRKNVKVLPIDVLYSHWEHRLELPPPPSFRRKPDHEGMDAEVIIRNANDAKGVVQEHHIIQALRLGMCLVKELNEESATTIVAVREQHNFTSPTQFRELTQLPKEQAAALASANAFKSLSENRYLDTWLSLNGEMEVNAISEHSPSNSVEDNTFSDYTSTGLTLREHPIALLRRRDRFRKHTRAQDLTRYRNGQQATVIGLVTCRQRPGSAAGVMFLTVEDETGVVNVVLWEQVQQRYRTEIKRGNVLEIAGTVQLNADQEKQDYSVIHLVGQKIRCLAWQEIQAVRSFH</sequence>
<dbReference type="EMBL" id="FQVA01000001">
    <property type="protein sequence ID" value="SHE95260.1"/>
    <property type="molecule type" value="Genomic_DNA"/>
</dbReference>
<keyword evidence="7 13" id="KW-0548">Nucleotidyltransferase</keyword>
<proteinExistence type="inferred from homology"/>
<dbReference type="GO" id="GO:0003676">
    <property type="term" value="F:nucleic acid binding"/>
    <property type="evidence" value="ECO:0007669"/>
    <property type="project" value="InterPro"/>
</dbReference>
<evidence type="ECO:0000256" key="10">
    <source>
        <dbReference type="ARBA" id="ARBA00022932"/>
    </source>
</evidence>
<dbReference type="STRING" id="494016.SAMN04487965_1020"/>
<dbReference type="NCBIfam" id="NF004225">
    <property type="entry name" value="PRK05672.1"/>
    <property type="match status" value="1"/>
</dbReference>
<reference evidence="16" key="1">
    <citation type="submission" date="2016-11" db="EMBL/GenBank/DDBJ databases">
        <authorList>
            <person name="Varghese N."/>
            <person name="Submissions S."/>
        </authorList>
    </citation>
    <scope>NUCLEOTIDE SEQUENCE [LARGE SCALE GENOMIC DNA]</scope>
    <source>
        <strain evidence="16">CGMCC 1.7063</strain>
    </source>
</reference>
<dbReference type="SUPFAM" id="SSF89550">
    <property type="entry name" value="PHP domain-like"/>
    <property type="match status" value="1"/>
</dbReference>
<dbReference type="InterPro" id="IPR023073">
    <property type="entry name" value="DnaE2"/>
</dbReference>
<evidence type="ECO:0000313" key="15">
    <source>
        <dbReference type="EMBL" id="SHE95260.1"/>
    </source>
</evidence>
<dbReference type="Pfam" id="PF01336">
    <property type="entry name" value="tRNA_anti-codon"/>
    <property type="match status" value="1"/>
</dbReference>
<evidence type="ECO:0000256" key="2">
    <source>
        <dbReference type="ARBA" id="ARBA00007391"/>
    </source>
</evidence>
<protein>
    <recommendedName>
        <fullName evidence="4 13">Error-prone DNA polymerase</fullName>
        <ecNumber evidence="3 13">2.7.7.7</ecNumber>
    </recommendedName>
</protein>
<name>A0A1M4XPA2_9GAMM</name>
<evidence type="ECO:0000256" key="1">
    <source>
        <dbReference type="ARBA" id="ARBA00004496"/>
    </source>
</evidence>
<keyword evidence="11 13" id="KW-0234">DNA repair</keyword>
<dbReference type="SMART" id="SM00481">
    <property type="entry name" value="POLIIIAc"/>
    <property type="match status" value="1"/>
</dbReference>
<keyword evidence="9 13" id="KW-0227">DNA damage</keyword>
<dbReference type="GO" id="GO:0006281">
    <property type="term" value="P:DNA repair"/>
    <property type="evidence" value="ECO:0007669"/>
    <property type="project" value="UniProtKB-UniRule"/>
</dbReference>
<evidence type="ECO:0000256" key="6">
    <source>
        <dbReference type="ARBA" id="ARBA00022679"/>
    </source>
</evidence>
<dbReference type="CDD" id="cd04485">
    <property type="entry name" value="DnaE_OBF"/>
    <property type="match status" value="1"/>
</dbReference>
<evidence type="ECO:0000256" key="7">
    <source>
        <dbReference type="ARBA" id="ARBA00022695"/>
    </source>
</evidence>
<dbReference type="GO" id="GO:0008408">
    <property type="term" value="F:3'-5' exonuclease activity"/>
    <property type="evidence" value="ECO:0007669"/>
    <property type="project" value="InterPro"/>
</dbReference>
<dbReference type="Pfam" id="PF14579">
    <property type="entry name" value="HHH_6"/>
    <property type="match status" value="1"/>
</dbReference>
<organism evidence="15 16">
    <name type="scientific">Microbulbifer donghaiensis</name>
    <dbReference type="NCBI Taxonomy" id="494016"/>
    <lineage>
        <taxon>Bacteria</taxon>
        <taxon>Pseudomonadati</taxon>
        <taxon>Pseudomonadota</taxon>
        <taxon>Gammaproteobacteria</taxon>
        <taxon>Cellvibrionales</taxon>
        <taxon>Microbulbiferaceae</taxon>
        <taxon>Microbulbifer</taxon>
    </lineage>
</organism>
<comment type="catalytic activity">
    <reaction evidence="12 13">
        <text>DNA(n) + a 2'-deoxyribonucleoside 5'-triphosphate = DNA(n+1) + diphosphate</text>
        <dbReference type="Rhea" id="RHEA:22508"/>
        <dbReference type="Rhea" id="RHEA-COMP:17339"/>
        <dbReference type="Rhea" id="RHEA-COMP:17340"/>
        <dbReference type="ChEBI" id="CHEBI:33019"/>
        <dbReference type="ChEBI" id="CHEBI:61560"/>
        <dbReference type="ChEBI" id="CHEBI:173112"/>
        <dbReference type="EC" id="2.7.7.7"/>
    </reaction>
</comment>
<keyword evidence="16" id="KW-1185">Reference proteome</keyword>
<evidence type="ECO:0000256" key="12">
    <source>
        <dbReference type="ARBA" id="ARBA00049244"/>
    </source>
</evidence>
<evidence type="ECO:0000259" key="14">
    <source>
        <dbReference type="SMART" id="SM00481"/>
    </source>
</evidence>
<comment type="function">
    <text evidence="13">DNA polymerase involved in damage-induced mutagenesis and translesion synthesis (TLS). It is not the major replicative DNA polymerase.</text>
</comment>
<dbReference type="Pfam" id="PF17657">
    <property type="entry name" value="DNA_pol3_finger"/>
    <property type="match status" value="1"/>
</dbReference>
<feature type="domain" description="Polymerase/histidinol phosphatase N-terminal" evidence="14">
    <location>
        <begin position="4"/>
        <end position="76"/>
    </location>
</feature>
<dbReference type="AlphaFoldDB" id="A0A1M4XPA2"/>
<dbReference type="PANTHER" id="PTHR32294">
    <property type="entry name" value="DNA POLYMERASE III SUBUNIT ALPHA"/>
    <property type="match status" value="1"/>
</dbReference>
<accession>A0A1M4XPA2</accession>
<comment type="subcellular location">
    <subcellularLocation>
        <location evidence="1 13">Cytoplasm</location>
    </subcellularLocation>
</comment>